<dbReference type="KEGG" id="bjp:RN69_19305"/>
<dbReference type="Proteomes" id="UP000030377">
    <property type="component" value="Unassembled WGS sequence"/>
</dbReference>
<sequence length="67" mass="7198">MGSIMIDAAKCEELANHYKVLSQASGVSAERAFLLKNIARSLTGVASQLDRLAALTRDEARVTPPQL</sequence>
<proteinExistence type="predicted"/>
<dbReference type="EMBL" id="JRPN01000005">
    <property type="protein sequence ID" value="KGT80163.1"/>
    <property type="molecule type" value="Genomic_DNA"/>
</dbReference>
<protein>
    <submittedName>
        <fullName evidence="1">Uncharacterized protein</fullName>
    </submittedName>
</protein>
<reference evidence="1 2" key="1">
    <citation type="submission" date="2014-09" db="EMBL/GenBank/DDBJ databases">
        <title>Draft genome of Bradyrhizobium japonicum Is-34.</title>
        <authorList>
            <person name="Tsurumaru H."/>
            <person name="Yamakawa T."/>
            <person name="Hashimoto S."/>
            <person name="Okizaki K."/>
            <person name="Kanesaki Y."/>
            <person name="Yoshikawa H."/>
            <person name="Yajima S."/>
        </authorList>
    </citation>
    <scope>NUCLEOTIDE SEQUENCE [LARGE SCALE GENOMIC DNA]</scope>
    <source>
        <strain evidence="1 2">Is-34</strain>
    </source>
</reference>
<comment type="caution">
    <text evidence="1">The sequence shown here is derived from an EMBL/GenBank/DDBJ whole genome shotgun (WGS) entry which is preliminary data.</text>
</comment>
<gene>
    <name evidence="1" type="ORF">MA20_08930</name>
</gene>
<evidence type="ECO:0000313" key="2">
    <source>
        <dbReference type="Proteomes" id="UP000030377"/>
    </source>
</evidence>
<organism evidence="1 2">
    <name type="scientific">Bradyrhizobium japonicum</name>
    <dbReference type="NCBI Taxonomy" id="375"/>
    <lineage>
        <taxon>Bacteria</taxon>
        <taxon>Pseudomonadati</taxon>
        <taxon>Pseudomonadota</taxon>
        <taxon>Alphaproteobacteria</taxon>
        <taxon>Hyphomicrobiales</taxon>
        <taxon>Nitrobacteraceae</taxon>
        <taxon>Bradyrhizobium</taxon>
    </lineage>
</organism>
<dbReference type="PATRIC" id="fig|375.37.peg.8176"/>
<accession>A0A0A3Z2N7</accession>
<name>A0A0A3Z2N7_BRAJP</name>
<evidence type="ECO:0000313" key="1">
    <source>
        <dbReference type="EMBL" id="KGT80163.1"/>
    </source>
</evidence>
<dbReference type="AlphaFoldDB" id="A0A0A3Z2N7"/>